<dbReference type="AlphaFoldDB" id="A0A6J6B146"/>
<dbReference type="EMBL" id="CAEZSH010000013">
    <property type="protein sequence ID" value="CAB4532722.1"/>
    <property type="molecule type" value="Genomic_DNA"/>
</dbReference>
<accession>A0A6J6B146</accession>
<evidence type="ECO:0000256" key="1">
    <source>
        <dbReference type="SAM" id="MobiDB-lite"/>
    </source>
</evidence>
<sequence>MPRSNRPKRSKQGKAEEPEINRGVLYGVRRTEIKRGVEYTVQTHSGSSTEESKTWVCPYCSLRIGQGTGHIVAWNELRGSDGRRHFHTECWKKFQGTL</sequence>
<protein>
    <submittedName>
        <fullName evidence="2">Unannotated protein</fullName>
    </submittedName>
</protein>
<name>A0A6J6B146_9ZZZZ</name>
<proteinExistence type="predicted"/>
<gene>
    <name evidence="2" type="ORF">UFOPK1410_00221</name>
    <name evidence="3" type="ORF">UFOPK1855_00596</name>
</gene>
<organism evidence="2">
    <name type="scientific">freshwater metagenome</name>
    <dbReference type="NCBI Taxonomy" id="449393"/>
    <lineage>
        <taxon>unclassified sequences</taxon>
        <taxon>metagenomes</taxon>
        <taxon>ecological metagenomes</taxon>
    </lineage>
</organism>
<feature type="compositionally biased region" description="Basic residues" evidence="1">
    <location>
        <begin position="1"/>
        <end position="12"/>
    </location>
</feature>
<reference evidence="2" key="1">
    <citation type="submission" date="2020-05" db="EMBL/GenBank/DDBJ databases">
        <authorList>
            <person name="Chiriac C."/>
            <person name="Salcher M."/>
            <person name="Ghai R."/>
            <person name="Kavagutti S V."/>
        </authorList>
    </citation>
    <scope>NUCLEOTIDE SEQUENCE</scope>
</reference>
<dbReference type="EMBL" id="CAEZUW010000083">
    <property type="protein sequence ID" value="CAB4614336.1"/>
    <property type="molecule type" value="Genomic_DNA"/>
</dbReference>
<feature type="region of interest" description="Disordered" evidence="1">
    <location>
        <begin position="1"/>
        <end position="20"/>
    </location>
</feature>
<evidence type="ECO:0000313" key="2">
    <source>
        <dbReference type="EMBL" id="CAB4532722.1"/>
    </source>
</evidence>
<evidence type="ECO:0000313" key="3">
    <source>
        <dbReference type="EMBL" id="CAB4614336.1"/>
    </source>
</evidence>